<dbReference type="EMBL" id="OU594961">
    <property type="protein sequence ID" value="CAG9285574.1"/>
    <property type="molecule type" value="Genomic_DNA"/>
</dbReference>
<dbReference type="AlphaFoldDB" id="A0A8J9T631"/>
<reference evidence="2" key="1">
    <citation type="submission" date="2022-02" db="EMBL/GenBank/DDBJ databases">
        <authorList>
            <person name="Giguere J D."/>
        </authorList>
    </citation>
    <scope>NUCLEOTIDE SEQUENCE</scope>
    <source>
        <strain evidence="2">CCAP 1055/1</strain>
    </source>
</reference>
<name>A0A8J9T631_PHATR</name>
<keyword evidence="1" id="KW-0732">Signal</keyword>
<sequence length="131" mass="14188">MKSLSLLWTVVVFAAVATAWVTGVQAWAPPPSSFRAPPDTVDPLQSRRVFGSVLALAWTIPTTAAAKDVDSSVKGTKKDPTYEACLSKCVYECTKPKGTEQKSRAVCLPECKQTCATNKEQLMLGQPLKKE</sequence>
<protein>
    <submittedName>
        <fullName evidence="2">Uncharacterized protein</fullName>
    </submittedName>
</protein>
<evidence type="ECO:0000313" key="2">
    <source>
        <dbReference type="EMBL" id="CAG9285574.1"/>
    </source>
</evidence>
<organism evidence="2">
    <name type="scientific">Phaeodactylum tricornutum</name>
    <name type="common">Diatom</name>
    <dbReference type="NCBI Taxonomy" id="2850"/>
    <lineage>
        <taxon>Eukaryota</taxon>
        <taxon>Sar</taxon>
        <taxon>Stramenopiles</taxon>
        <taxon>Ochrophyta</taxon>
        <taxon>Bacillariophyta</taxon>
        <taxon>Bacillariophyceae</taxon>
        <taxon>Bacillariophycidae</taxon>
        <taxon>Naviculales</taxon>
        <taxon>Phaeodactylaceae</taxon>
        <taxon>Phaeodactylum</taxon>
    </lineage>
</organism>
<dbReference type="Proteomes" id="UP000836788">
    <property type="component" value="Chromosome 20"/>
</dbReference>
<proteinExistence type="predicted"/>
<evidence type="ECO:0000256" key="1">
    <source>
        <dbReference type="SAM" id="SignalP"/>
    </source>
</evidence>
<feature type="chain" id="PRO_5035426566" evidence="1">
    <location>
        <begin position="27"/>
        <end position="131"/>
    </location>
</feature>
<accession>A0A8J9T631</accession>
<gene>
    <name evidence="2" type="ORF">PTTT1_LOCUS29505</name>
</gene>
<feature type="signal peptide" evidence="1">
    <location>
        <begin position="1"/>
        <end position="26"/>
    </location>
</feature>